<accession>A0ABR4J3B3</accession>
<feature type="region of interest" description="Disordered" evidence="1">
    <location>
        <begin position="549"/>
        <end position="628"/>
    </location>
</feature>
<feature type="compositionally biased region" description="Basic and acidic residues" evidence="1">
    <location>
        <begin position="438"/>
        <end position="453"/>
    </location>
</feature>
<feature type="compositionally biased region" description="Basic residues" evidence="1">
    <location>
        <begin position="71"/>
        <end position="82"/>
    </location>
</feature>
<gene>
    <name evidence="2" type="ORF">BJY01DRAFT_83948</name>
</gene>
<sequence length="628" mass="71258">MAYYDSRPPYPPHQERYPPAEYPETPYYHGSHQPTDAVAPAAATSGTRDSYYRNHPARDAYEYGYDDPHHSSRRSRKKSHRTHSADGYYDDPYESYEPRSRRSRQYDERHGREKYAYSPSSSRSPPRRRRSLSERALGALGLGGATAAAAGSKHHDSGRGRSRGRDHRRSYSYSPSPTRGSHQRGKSEARIAQAVKAALTAGAVEAFRARKEPGDWSGAKGKRVLTAAIAAGGTDGLVDRNPDKHSKRHILESTLAGLATNRVVNGSRSRSRSRKRSRSHGRSKAKDAALMGLLATAGKEAYDRYQKSQSRPRDRRRSTSRDSYDDDYDSRHRGSKKRSKSVSDYINDGMAALGLGDKSEKGDKDDRRRRHREHRSSRYDNYSDDDRYSDDDYYRRHPSPPRTRHSRDVSGPRYIAASGARSDEGYGHMDVGSYSQRPDFRRNSEQPRDRKQNGSDADDSIDEHKRLKKLNRETLWATGIAAAATIHAAHSLTENMEKHKERTKQLKDGEITPEEARSRRRKNQLSDLASVGVAALGIQSAVGEWKNFDQKRRERQKCHKDYKEYKQRAKSMSGQGQGHHSRSQSRPHRTQSLDYGHPPPGRTVYPDEIEENWSDARPRSVKSPGLMV</sequence>
<protein>
    <recommendedName>
        <fullName evidence="4">DUF3824 domain-containing protein</fullName>
    </recommendedName>
</protein>
<feature type="compositionally biased region" description="Basic residues" evidence="1">
    <location>
        <begin position="396"/>
        <end position="405"/>
    </location>
</feature>
<feature type="region of interest" description="Disordered" evidence="1">
    <location>
        <begin position="495"/>
        <end position="525"/>
    </location>
</feature>
<evidence type="ECO:0008006" key="4">
    <source>
        <dbReference type="Google" id="ProtNLM"/>
    </source>
</evidence>
<feature type="compositionally biased region" description="Basic residues" evidence="1">
    <location>
        <begin position="579"/>
        <end position="589"/>
    </location>
</feature>
<feature type="compositionally biased region" description="Basic and acidic residues" evidence="1">
    <location>
        <begin position="495"/>
        <end position="517"/>
    </location>
</feature>
<comment type="caution">
    <text evidence="2">The sequence shown here is derived from an EMBL/GenBank/DDBJ whole genome shotgun (WGS) entry which is preliminary data.</text>
</comment>
<dbReference type="Proteomes" id="UP001610446">
    <property type="component" value="Unassembled WGS sequence"/>
</dbReference>
<name>A0ABR4J3B3_9EURO</name>
<feature type="compositionally biased region" description="Basic and acidic residues" evidence="1">
    <location>
        <begin position="96"/>
        <end position="115"/>
    </location>
</feature>
<feature type="compositionally biased region" description="Basic and acidic residues" evidence="1">
    <location>
        <begin position="50"/>
        <end position="70"/>
    </location>
</feature>
<feature type="compositionally biased region" description="Low complexity" evidence="1">
    <location>
        <begin position="19"/>
        <end position="28"/>
    </location>
</feature>
<feature type="region of interest" description="Disordered" evidence="1">
    <location>
        <begin position="1"/>
        <end position="189"/>
    </location>
</feature>
<proteinExistence type="predicted"/>
<feature type="compositionally biased region" description="Basic and acidic residues" evidence="1">
    <location>
        <begin position="357"/>
        <end position="366"/>
    </location>
</feature>
<evidence type="ECO:0000256" key="1">
    <source>
        <dbReference type="SAM" id="MobiDB-lite"/>
    </source>
</evidence>
<evidence type="ECO:0000313" key="3">
    <source>
        <dbReference type="Proteomes" id="UP001610446"/>
    </source>
</evidence>
<feature type="compositionally biased region" description="Basic residues" evidence="1">
    <location>
        <begin position="269"/>
        <end position="283"/>
    </location>
</feature>
<dbReference type="EMBL" id="JBFXLU010000223">
    <property type="protein sequence ID" value="KAL2834534.1"/>
    <property type="molecule type" value="Genomic_DNA"/>
</dbReference>
<feature type="region of interest" description="Disordered" evidence="1">
    <location>
        <begin position="263"/>
        <end position="464"/>
    </location>
</feature>
<organism evidence="2 3">
    <name type="scientific">Aspergillus pseudoustus</name>
    <dbReference type="NCBI Taxonomy" id="1810923"/>
    <lineage>
        <taxon>Eukaryota</taxon>
        <taxon>Fungi</taxon>
        <taxon>Dikarya</taxon>
        <taxon>Ascomycota</taxon>
        <taxon>Pezizomycotina</taxon>
        <taxon>Eurotiomycetes</taxon>
        <taxon>Eurotiomycetidae</taxon>
        <taxon>Eurotiales</taxon>
        <taxon>Aspergillaceae</taxon>
        <taxon>Aspergillus</taxon>
        <taxon>Aspergillus subgen. Nidulantes</taxon>
    </lineage>
</organism>
<reference evidence="2 3" key="1">
    <citation type="submission" date="2024-07" db="EMBL/GenBank/DDBJ databases">
        <title>Section-level genome sequencing and comparative genomics of Aspergillus sections Usti and Cavernicolus.</title>
        <authorList>
            <consortium name="Lawrence Berkeley National Laboratory"/>
            <person name="Nybo J.L."/>
            <person name="Vesth T.C."/>
            <person name="Theobald S."/>
            <person name="Frisvad J.C."/>
            <person name="Larsen T.O."/>
            <person name="Kjaerboelling I."/>
            <person name="Rothschild-Mancinelli K."/>
            <person name="Lyhne E.K."/>
            <person name="Kogle M.E."/>
            <person name="Barry K."/>
            <person name="Clum A."/>
            <person name="Na H."/>
            <person name="Ledsgaard L."/>
            <person name="Lin J."/>
            <person name="Lipzen A."/>
            <person name="Kuo A."/>
            <person name="Riley R."/>
            <person name="Mondo S."/>
            <person name="Labutti K."/>
            <person name="Haridas S."/>
            <person name="Pangalinan J."/>
            <person name="Salamov A.A."/>
            <person name="Simmons B.A."/>
            <person name="Magnuson J.K."/>
            <person name="Chen J."/>
            <person name="Drula E."/>
            <person name="Henrissat B."/>
            <person name="Wiebenga A."/>
            <person name="Lubbers R.J."/>
            <person name="Gomes A.C."/>
            <person name="Makela M.R."/>
            <person name="Stajich J."/>
            <person name="Grigoriev I.V."/>
            <person name="Mortensen U.H."/>
            <person name="De Vries R.P."/>
            <person name="Baker S.E."/>
            <person name="Andersen M.R."/>
        </authorList>
    </citation>
    <scope>NUCLEOTIDE SEQUENCE [LARGE SCALE GENOMIC DNA]</scope>
    <source>
        <strain evidence="2 3">CBS 123904</strain>
    </source>
</reference>
<feature type="compositionally biased region" description="Basic residues" evidence="1">
    <location>
        <begin position="160"/>
        <end position="170"/>
    </location>
</feature>
<keyword evidence="3" id="KW-1185">Reference proteome</keyword>
<evidence type="ECO:0000313" key="2">
    <source>
        <dbReference type="EMBL" id="KAL2834534.1"/>
    </source>
</evidence>
<feature type="compositionally biased region" description="Basic and acidic residues" evidence="1">
    <location>
        <begin position="384"/>
        <end position="395"/>
    </location>
</feature>